<proteinExistence type="predicted"/>
<keyword evidence="3" id="KW-1185">Reference proteome</keyword>
<gene>
    <name evidence="2" type="ORF">R3P38DRAFT_2786466</name>
</gene>
<feature type="region of interest" description="Disordered" evidence="1">
    <location>
        <begin position="43"/>
        <end position="65"/>
    </location>
</feature>
<dbReference type="AlphaFoldDB" id="A0AAW0ASK5"/>
<evidence type="ECO:0000313" key="2">
    <source>
        <dbReference type="EMBL" id="KAK7016090.1"/>
    </source>
</evidence>
<protein>
    <submittedName>
        <fullName evidence="2">Uncharacterized protein</fullName>
    </submittedName>
</protein>
<accession>A0AAW0ASK5</accession>
<comment type="caution">
    <text evidence="2">The sequence shown here is derived from an EMBL/GenBank/DDBJ whole genome shotgun (WGS) entry which is preliminary data.</text>
</comment>
<dbReference type="EMBL" id="JAWWNJ010000052">
    <property type="protein sequence ID" value="KAK7016090.1"/>
    <property type="molecule type" value="Genomic_DNA"/>
</dbReference>
<organism evidence="2 3">
    <name type="scientific">Favolaschia claudopus</name>
    <dbReference type="NCBI Taxonomy" id="2862362"/>
    <lineage>
        <taxon>Eukaryota</taxon>
        <taxon>Fungi</taxon>
        <taxon>Dikarya</taxon>
        <taxon>Basidiomycota</taxon>
        <taxon>Agaricomycotina</taxon>
        <taxon>Agaricomycetes</taxon>
        <taxon>Agaricomycetidae</taxon>
        <taxon>Agaricales</taxon>
        <taxon>Marasmiineae</taxon>
        <taxon>Mycenaceae</taxon>
        <taxon>Favolaschia</taxon>
    </lineage>
</organism>
<evidence type="ECO:0000256" key="1">
    <source>
        <dbReference type="SAM" id="MobiDB-lite"/>
    </source>
</evidence>
<dbReference type="Proteomes" id="UP001362999">
    <property type="component" value="Unassembled WGS sequence"/>
</dbReference>
<name>A0AAW0ASK5_9AGAR</name>
<evidence type="ECO:0000313" key="3">
    <source>
        <dbReference type="Proteomes" id="UP001362999"/>
    </source>
</evidence>
<sequence>MSGSEDLVDITEDLRRLVQQSKSLQSRVLAPVDVQDWISGFLESSPTPSPQSTRNNTPEILSSSGPTKVEYDVRLTRETTLSVLYTYDDPEFHLEYPETSEDGVGYLIRRDPNKWTNPLHDSAYSKGKPSGRSVRGKEKFCSIMNAQANGEDVPCVHAHSSCQGAKCCPQANIDELSAPHTKPSRDLIKERLEADLEEQSSLVSPSRDIFVKTAALITRTGFCVYIRLILRLHTSFCA</sequence>
<reference evidence="2 3" key="1">
    <citation type="journal article" date="2024" name="J Genomics">
        <title>Draft genome sequencing and assembly of Favolaschia claudopus CIRM-BRFM 2984 isolated from oak limbs.</title>
        <authorList>
            <person name="Navarro D."/>
            <person name="Drula E."/>
            <person name="Chaduli D."/>
            <person name="Cazenave R."/>
            <person name="Ahrendt S."/>
            <person name="Wang J."/>
            <person name="Lipzen A."/>
            <person name="Daum C."/>
            <person name="Barry K."/>
            <person name="Grigoriev I.V."/>
            <person name="Favel A."/>
            <person name="Rosso M.N."/>
            <person name="Martin F."/>
        </authorList>
    </citation>
    <scope>NUCLEOTIDE SEQUENCE [LARGE SCALE GENOMIC DNA]</scope>
    <source>
        <strain evidence="2 3">CIRM-BRFM 2984</strain>
    </source>
</reference>